<feature type="transmembrane region" description="Helical" evidence="11">
    <location>
        <begin position="44"/>
        <end position="70"/>
    </location>
</feature>
<keyword evidence="7 10" id="KW-0675">Receptor</keyword>
<evidence type="ECO:0000256" key="8">
    <source>
        <dbReference type="ARBA" id="ARBA00023224"/>
    </source>
</evidence>
<dbReference type="InterPro" id="IPR026234">
    <property type="entry name" value="MRGPCRFAMILY"/>
</dbReference>
<dbReference type="GeneID" id="117348116"/>
<dbReference type="InParanoid" id="A0A6P8NX63"/>
<evidence type="ECO:0000256" key="10">
    <source>
        <dbReference type="RuleBase" id="RU000688"/>
    </source>
</evidence>
<keyword evidence="5 10" id="KW-0297">G-protein coupled receptor</keyword>
<comment type="subcellular location">
    <subcellularLocation>
        <location evidence="1">Cell membrane</location>
        <topology evidence="1">Multi-pass membrane protein</topology>
    </subcellularLocation>
</comment>
<feature type="transmembrane region" description="Helical" evidence="11">
    <location>
        <begin position="247"/>
        <end position="271"/>
    </location>
</feature>
<feature type="domain" description="G-protein coupled receptors family 1 profile" evidence="12">
    <location>
        <begin position="60"/>
        <end position="303"/>
    </location>
</feature>
<evidence type="ECO:0000259" key="12">
    <source>
        <dbReference type="PROSITE" id="PS50262"/>
    </source>
</evidence>
<dbReference type="KEGG" id="gsh:117348116"/>
<dbReference type="InterPro" id="IPR000276">
    <property type="entry name" value="GPCR_Rhodpsn"/>
</dbReference>
<comment type="similarity">
    <text evidence="9">Belongs to the G-protein coupled receptor 1 family. Mas subfamily.</text>
</comment>
<dbReference type="PANTHER" id="PTHR11334:SF29">
    <property type="entry name" value="MAS-RELATED G-PROTEIN COUPLED RECEPTOR MEMBER X2"/>
    <property type="match status" value="1"/>
</dbReference>
<evidence type="ECO:0000256" key="7">
    <source>
        <dbReference type="ARBA" id="ARBA00023170"/>
    </source>
</evidence>
<reference evidence="14" key="1">
    <citation type="submission" date="2025-08" db="UniProtKB">
        <authorList>
            <consortium name="RefSeq"/>
        </authorList>
    </citation>
    <scope>IDENTIFICATION</scope>
</reference>
<evidence type="ECO:0000256" key="6">
    <source>
        <dbReference type="ARBA" id="ARBA00023136"/>
    </source>
</evidence>
<keyword evidence="8 10" id="KW-0807">Transducer</keyword>
<dbReference type="FunFam" id="1.20.1070.10:FF:000193">
    <property type="entry name" value="Mas-related G-protein coupled receptor member E"/>
    <property type="match status" value="1"/>
</dbReference>
<evidence type="ECO:0000256" key="5">
    <source>
        <dbReference type="ARBA" id="ARBA00023040"/>
    </source>
</evidence>
<dbReference type="AlphaFoldDB" id="A0A6P8NX63"/>
<organism evidence="13 14">
    <name type="scientific">Geotrypetes seraphini</name>
    <name type="common">Gaboon caecilian</name>
    <name type="synonym">Caecilia seraphini</name>
    <dbReference type="NCBI Taxonomy" id="260995"/>
    <lineage>
        <taxon>Eukaryota</taxon>
        <taxon>Metazoa</taxon>
        <taxon>Chordata</taxon>
        <taxon>Craniata</taxon>
        <taxon>Vertebrata</taxon>
        <taxon>Euteleostomi</taxon>
        <taxon>Amphibia</taxon>
        <taxon>Gymnophiona</taxon>
        <taxon>Geotrypetes</taxon>
    </lineage>
</organism>
<evidence type="ECO:0000256" key="11">
    <source>
        <dbReference type="SAM" id="Phobius"/>
    </source>
</evidence>
<dbReference type="PROSITE" id="PS00237">
    <property type="entry name" value="G_PROTEIN_RECEP_F1_1"/>
    <property type="match status" value="1"/>
</dbReference>
<dbReference type="PANTHER" id="PTHR11334">
    <property type="entry name" value="MAS-RELATED G-PROTEIN COUPLED RECEPTOR"/>
    <property type="match status" value="1"/>
</dbReference>
<protein>
    <submittedName>
        <fullName evidence="14">Mas-related G-protein coupled receptor member H-like</fullName>
    </submittedName>
</protein>
<dbReference type="InterPro" id="IPR017452">
    <property type="entry name" value="GPCR_Rhodpsn_7TM"/>
</dbReference>
<evidence type="ECO:0000256" key="9">
    <source>
        <dbReference type="ARBA" id="ARBA00061394"/>
    </source>
</evidence>
<evidence type="ECO:0000256" key="4">
    <source>
        <dbReference type="ARBA" id="ARBA00022989"/>
    </source>
</evidence>
<dbReference type="Gene3D" id="1.20.1070.10">
    <property type="entry name" value="Rhodopsin 7-helix transmembrane proteins"/>
    <property type="match status" value="1"/>
</dbReference>
<dbReference type="PRINTS" id="PR00237">
    <property type="entry name" value="GPCRRHODOPSN"/>
</dbReference>
<keyword evidence="2" id="KW-1003">Cell membrane</keyword>
<feature type="transmembrane region" description="Helical" evidence="11">
    <location>
        <begin position="165"/>
        <end position="190"/>
    </location>
</feature>
<proteinExistence type="inferred from homology"/>
<evidence type="ECO:0000256" key="3">
    <source>
        <dbReference type="ARBA" id="ARBA00022692"/>
    </source>
</evidence>
<feature type="transmembrane region" description="Helical" evidence="11">
    <location>
        <begin position="283"/>
        <end position="306"/>
    </location>
</feature>
<feature type="transmembrane region" description="Helical" evidence="11">
    <location>
        <begin position="135"/>
        <end position="153"/>
    </location>
</feature>
<evidence type="ECO:0000313" key="14">
    <source>
        <dbReference type="RefSeq" id="XP_033775709.1"/>
    </source>
</evidence>
<dbReference type="CDD" id="cd14973">
    <property type="entry name" value="7tmA_Mrgpr"/>
    <property type="match status" value="1"/>
</dbReference>
<dbReference type="Pfam" id="PF00001">
    <property type="entry name" value="7tm_1"/>
    <property type="match status" value="1"/>
</dbReference>
<dbReference type="RefSeq" id="XP_033775709.1">
    <property type="nucleotide sequence ID" value="XM_033919818.1"/>
</dbReference>
<keyword evidence="6 11" id="KW-0472">Membrane</keyword>
<dbReference type="OrthoDB" id="9631784at2759"/>
<evidence type="ECO:0000256" key="2">
    <source>
        <dbReference type="ARBA" id="ARBA00022475"/>
    </source>
</evidence>
<dbReference type="GO" id="GO:0004930">
    <property type="term" value="F:G protein-coupled receptor activity"/>
    <property type="evidence" value="ECO:0007669"/>
    <property type="project" value="UniProtKB-KW"/>
</dbReference>
<keyword evidence="3 10" id="KW-0812">Transmembrane</keyword>
<keyword evidence="4 11" id="KW-1133">Transmembrane helix</keyword>
<dbReference type="PROSITE" id="PS50262">
    <property type="entry name" value="G_PROTEIN_RECEP_F1_2"/>
    <property type="match status" value="1"/>
</dbReference>
<gene>
    <name evidence="14" type="primary">LOC117348116</name>
</gene>
<dbReference type="Proteomes" id="UP000515159">
    <property type="component" value="Chromosome 14"/>
</dbReference>
<dbReference type="SUPFAM" id="SSF81321">
    <property type="entry name" value="Family A G protein-coupled receptor-like"/>
    <property type="match status" value="1"/>
</dbReference>
<accession>A0A6P8NX63</accession>
<feature type="transmembrane region" description="Helical" evidence="11">
    <location>
        <begin position="210"/>
        <end position="235"/>
    </location>
</feature>
<evidence type="ECO:0000256" key="1">
    <source>
        <dbReference type="ARBA" id="ARBA00004651"/>
    </source>
</evidence>
<evidence type="ECO:0000313" key="13">
    <source>
        <dbReference type="Proteomes" id="UP000515159"/>
    </source>
</evidence>
<dbReference type="PRINTS" id="PR02108">
    <property type="entry name" value="MRGPCRFAMILY"/>
</dbReference>
<name>A0A6P8NX63_GEOSA</name>
<dbReference type="GO" id="GO:0005886">
    <property type="term" value="C:plasma membrane"/>
    <property type="evidence" value="ECO:0007669"/>
    <property type="project" value="UniProtKB-SubCell"/>
</dbReference>
<feature type="transmembrane region" description="Helical" evidence="11">
    <location>
        <begin position="77"/>
        <end position="101"/>
    </location>
</feature>
<keyword evidence="13" id="KW-1185">Reference proteome</keyword>
<sequence length="328" mass="37728">MTGFSTTDPSLMTEPWTGTVERPYFTDDMSPTEDWDSSEETTDNILSCFSIFISLWGLVGNGIIICFLGFRIQRNKYTIYILNLAVADFLFLLCSSVALLLNLPLIAHHHFPHVPQQVHRVLHILYVFGYNTNQYLLTAISAERCLSILYPLWYRCWRPKHLSTALCAVLWALASLVTGIEYFFCTSTFYFPESPTLQAMKPRSCPAVSIFTGVLTFLVFTPIMVTSSLTLLIKVQTSSQRRNPPKFYIIIVFSVALFLTCSLSFRLFLFIENYYYHELLNDVVFDCFLLLSIFNSCINPVVYFYLGNCRVRRPLKEVLQGVFKDDII</sequence>